<comment type="catalytic activity">
    <reaction evidence="19 20">
        <text>GTP + 4 H2O = 2,5-diamino-6-hydroxy-4-(5-phosphoribosylamino)-pyrimidine + formate + 2 phosphate + 3 H(+)</text>
        <dbReference type="Rhea" id="RHEA:23704"/>
        <dbReference type="ChEBI" id="CHEBI:15377"/>
        <dbReference type="ChEBI" id="CHEBI:15378"/>
        <dbReference type="ChEBI" id="CHEBI:15740"/>
        <dbReference type="ChEBI" id="CHEBI:37565"/>
        <dbReference type="ChEBI" id="CHEBI:43474"/>
        <dbReference type="ChEBI" id="CHEBI:58614"/>
        <dbReference type="EC" id="3.5.4.25"/>
    </reaction>
</comment>
<evidence type="ECO:0000256" key="1">
    <source>
        <dbReference type="ARBA" id="ARBA00000141"/>
    </source>
</evidence>
<protein>
    <recommendedName>
        <fullName evidence="20">GTP cyclohydrolase-2</fullName>
        <ecNumber evidence="20">3.5.4.25</ecNumber>
    </recommendedName>
    <alternativeName>
        <fullName evidence="20">GTP cyclohydrolase II</fullName>
    </alternativeName>
</protein>
<comment type="pathway">
    <text evidence="5 20">Cofactor biosynthesis; riboflavin biosynthesis; 5-amino-6-(D-ribitylamino)uracil from GTP: step 1/4.</text>
</comment>
<evidence type="ECO:0000313" key="22">
    <source>
        <dbReference type="EMBL" id="ART67859.1"/>
    </source>
</evidence>
<dbReference type="PIRSF" id="PIRSF001259">
    <property type="entry name" value="RibA"/>
    <property type="match status" value="1"/>
</dbReference>
<evidence type="ECO:0000256" key="16">
    <source>
        <dbReference type="ARBA" id="ARBA00023239"/>
    </source>
</evidence>
<evidence type="ECO:0000256" key="4">
    <source>
        <dbReference type="ARBA" id="ARBA00002284"/>
    </source>
</evidence>
<dbReference type="GO" id="GO:0009231">
    <property type="term" value="P:riboflavin biosynthetic process"/>
    <property type="evidence" value="ECO:0007669"/>
    <property type="project" value="UniProtKB-UniRule"/>
</dbReference>
<dbReference type="GO" id="GO:0005829">
    <property type="term" value="C:cytosol"/>
    <property type="evidence" value="ECO:0007669"/>
    <property type="project" value="TreeGrafter"/>
</dbReference>
<keyword evidence="23" id="KW-1185">Reference proteome</keyword>
<evidence type="ECO:0000256" key="17">
    <source>
        <dbReference type="ARBA" id="ARBA00023268"/>
    </source>
</evidence>
<dbReference type="NCBIfam" id="NF001591">
    <property type="entry name" value="PRK00393.1"/>
    <property type="match status" value="1"/>
</dbReference>
<dbReference type="Proteomes" id="UP000195331">
    <property type="component" value="Chromosome"/>
</dbReference>
<feature type="active site" description="Proton acceptor" evidence="20">
    <location>
        <position position="343"/>
    </location>
</feature>
<feature type="binding site" evidence="20">
    <location>
        <begin position="309"/>
        <end position="311"/>
    </location>
    <ligand>
        <name>GTP</name>
        <dbReference type="ChEBI" id="CHEBI:37565"/>
    </ligand>
</feature>
<dbReference type="InterPro" id="IPR036144">
    <property type="entry name" value="RibA-like_sf"/>
</dbReference>
<dbReference type="GO" id="GO:0008270">
    <property type="term" value="F:zinc ion binding"/>
    <property type="evidence" value="ECO:0007669"/>
    <property type="project" value="UniProtKB-UniRule"/>
</dbReference>
<evidence type="ECO:0000256" key="10">
    <source>
        <dbReference type="ARBA" id="ARBA00022741"/>
    </source>
</evidence>
<feature type="binding site" evidence="20">
    <location>
        <position position="286"/>
    </location>
    <ligand>
        <name>GTP</name>
        <dbReference type="ChEBI" id="CHEBI:37565"/>
    </ligand>
</feature>
<dbReference type="Gene3D" id="3.90.870.10">
    <property type="entry name" value="DHBP synthase"/>
    <property type="match status" value="1"/>
</dbReference>
<keyword evidence="14 20" id="KW-0342">GTP-binding</keyword>
<name>A0A1Y0BY80_9MYCO</name>
<dbReference type="PANTHER" id="PTHR21327">
    <property type="entry name" value="GTP CYCLOHYDROLASE II-RELATED"/>
    <property type="match status" value="1"/>
</dbReference>
<feature type="binding site" evidence="20">
    <location>
        <position position="270"/>
    </location>
    <ligand>
        <name>Zn(2+)</name>
        <dbReference type="ChEBI" id="CHEBI:29105"/>
        <note>catalytic</note>
    </ligand>
</feature>
<evidence type="ECO:0000256" key="14">
    <source>
        <dbReference type="ARBA" id="ARBA00023134"/>
    </source>
</evidence>
<comment type="cofactor">
    <cofactor evidence="20">
        <name>Zn(2+)</name>
        <dbReference type="ChEBI" id="CHEBI:29105"/>
    </cofactor>
    <text evidence="20">Binds 1 zinc ion per subunit.</text>
</comment>
<dbReference type="Pfam" id="PF00925">
    <property type="entry name" value="GTP_cyclohydro2"/>
    <property type="match status" value="1"/>
</dbReference>
<keyword evidence="8 20" id="KW-0686">Riboflavin biosynthesis</keyword>
<dbReference type="InterPro" id="IPR000422">
    <property type="entry name" value="DHBP_synthase_RibB"/>
</dbReference>
<comment type="similarity">
    <text evidence="7">In the N-terminal section; belongs to the DHBP synthase family.</text>
</comment>
<evidence type="ECO:0000256" key="7">
    <source>
        <dbReference type="ARBA" id="ARBA00005520"/>
    </source>
</evidence>
<evidence type="ECO:0000259" key="21">
    <source>
        <dbReference type="Pfam" id="PF00925"/>
    </source>
</evidence>
<dbReference type="NCBIfam" id="TIGR00505">
    <property type="entry name" value="ribA"/>
    <property type="match status" value="1"/>
</dbReference>
<dbReference type="InterPro" id="IPR017945">
    <property type="entry name" value="DHBP_synth_RibB-like_a/b_dom"/>
</dbReference>
<keyword evidence="12 20" id="KW-0862">Zinc</keyword>
<keyword evidence="16" id="KW-0456">Lyase</keyword>
<dbReference type="KEGG" id="mdx:BTO20_03995"/>
<feature type="binding site" evidence="20">
    <location>
        <position position="283"/>
    </location>
    <ligand>
        <name>Zn(2+)</name>
        <dbReference type="ChEBI" id="CHEBI:29105"/>
        <note>catalytic</note>
    </ligand>
</feature>
<comment type="similarity">
    <text evidence="20">Belongs to the GTP cyclohydrolase II family.</text>
</comment>
<keyword evidence="17" id="KW-0511">Multifunctional enzyme</keyword>
<comment type="function">
    <text evidence="18 20">Catalyzes the conversion of GTP to 2,5-diamino-6-ribosylamino-4(3H)-pyrimidinone 5'-phosphate (DARP), formate and pyrophosphate.</text>
</comment>
<evidence type="ECO:0000256" key="6">
    <source>
        <dbReference type="ARBA" id="ARBA00004904"/>
    </source>
</evidence>
<evidence type="ECO:0000256" key="20">
    <source>
        <dbReference type="HAMAP-Rule" id="MF_00179"/>
    </source>
</evidence>
<evidence type="ECO:0000256" key="15">
    <source>
        <dbReference type="ARBA" id="ARBA00023211"/>
    </source>
</evidence>
<reference evidence="22 23" key="1">
    <citation type="submission" date="2017-04" db="EMBL/GenBank/DDBJ databases">
        <title>Whole Genome Sequence of 1,4-Dioxane Degrading Bacterium Mycobacterium dioxanotrophicus PH-06.</title>
        <authorList>
            <person name="He Y."/>
        </authorList>
    </citation>
    <scope>NUCLEOTIDE SEQUENCE [LARGE SCALE GENOMIC DNA]</scope>
    <source>
        <strain evidence="22 23">PH-06</strain>
    </source>
</reference>
<dbReference type="Pfam" id="PF00926">
    <property type="entry name" value="DHBP_synthase"/>
    <property type="match status" value="1"/>
</dbReference>
<dbReference type="NCBIfam" id="TIGR00506">
    <property type="entry name" value="ribB"/>
    <property type="match status" value="1"/>
</dbReference>
<feature type="binding site" evidence="20">
    <location>
        <position position="371"/>
    </location>
    <ligand>
        <name>GTP</name>
        <dbReference type="ChEBI" id="CHEBI:37565"/>
    </ligand>
</feature>
<evidence type="ECO:0000256" key="13">
    <source>
        <dbReference type="ARBA" id="ARBA00022842"/>
    </source>
</evidence>
<evidence type="ECO:0000256" key="2">
    <source>
        <dbReference type="ARBA" id="ARBA00001936"/>
    </source>
</evidence>
<feature type="binding site" evidence="20">
    <location>
        <begin position="265"/>
        <end position="269"/>
    </location>
    <ligand>
        <name>GTP</name>
        <dbReference type="ChEBI" id="CHEBI:37565"/>
    </ligand>
</feature>
<feature type="binding site" evidence="20">
    <location>
        <position position="331"/>
    </location>
    <ligand>
        <name>GTP</name>
        <dbReference type="ChEBI" id="CHEBI:37565"/>
    </ligand>
</feature>
<gene>
    <name evidence="20" type="primary">ribA</name>
    <name evidence="22" type="ORF">BTO20_03995</name>
</gene>
<evidence type="ECO:0000256" key="19">
    <source>
        <dbReference type="ARBA" id="ARBA00049295"/>
    </source>
</evidence>
<dbReference type="Gene3D" id="3.40.50.10990">
    <property type="entry name" value="GTP cyclohydrolase II"/>
    <property type="match status" value="1"/>
</dbReference>
<dbReference type="InterPro" id="IPR032677">
    <property type="entry name" value="GTP_cyclohydro_II"/>
</dbReference>
<feature type="binding site" evidence="20">
    <location>
        <position position="366"/>
    </location>
    <ligand>
        <name>GTP</name>
        <dbReference type="ChEBI" id="CHEBI:37565"/>
    </ligand>
</feature>
<dbReference type="FunFam" id="3.40.50.10990:FF:000001">
    <property type="entry name" value="Riboflavin biosynthesis protein RibBA"/>
    <property type="match status" value="1"/>
</dbReference>
<feature type="domain" description="GTP cyclohydrolase II" evidence="21">
    <location>
        <begin position="219"/>
        <end position="385"/>
    </location>
</feature>
<dbReference type="SUPFAM" id="SSF55821">
    <property type="entry name" value="YrdC/RibB"/>
    <property type="match status" value="1"/>
</dbReference>
<dbReference type="SUPFAM" id="SSF142695">
    <property type="entry name" value="RibA-like"/>
    <property type="match status" value="1"/>
</dbReference>
<evidence type="ECO:0000256" key="5">
    <source>
        <dbReference type="ARBA" id="ARBA00004853"/>
    </source>
</evidence>
<sequence>MAMDDAIPNAHAVERAVERLAEGGVVIVTDNANRENEADLVCSAEDVNTETMAFFVEHTSGIICVPMQAKRCEELLLPQMVETNTDAHGTAFTVSVDHVEAGTGVSAAARALTARALADPNTQAQQLRRPGHIFPLRARRGGTLERAGHTEAAVDLIKLAGKRPVAVISELVNRNGAMLTGHAVAEFATEHDLPTISVDELIEYRRQTESVVTSVTSIAAAHIPTRYGTFEAIVYVDPEDDIEHLALVAHDQSGSLTTSSPTLVRLHSECLTGDILGSRRCDCGTQLDHAAKQIFEEGSGVIIYMRGHEGRGIGLANKIRSYALQETGLDTIEANLVQGLPTDSRSYEVAAHILEDLGVSKVRLMTNNPQKVNTLRQRGFDVEVVSVPCVPTMENARYLMTKRDKMGHAIRFDHSSQELVR</sequence>
<dbReference type="InterPro" id="IPR000926">
    <property type="entry name" value="RibA"/>
</dbReference>
<feature type="binding site" evidence="20">
    <location>
        <position position="281"/>
    </location>
    <ligand>
        <name>Zn(2+)</name>
        <dbReference type="ChEBI" id="CHEBI:29105"/>
        <note>catalytic</note>
    </ligand>
</feature>
<comment type="pathway">
    <text evidence="6">Cofactor biosynthesis; riboflavin biosynthesis; 2-hydroxy-3-oxobutyl phosphate from D-ribulose 5-phosphate: step 1/1.</text>
</comment>
<dbReference type="CDD" id="cd00641">
    <property type="entry name" value="GTP_cyclohydro2"/>
    <property type="match status" value="1"/>
</dbReference>
<dbReference type="RefSeq" id="WP_087073582.1">
    <property type="nucleotide sequence ID" value="NZ_CP020809.1"/>
</dbReference>
<evidence type="ECO:0000256" key="11">
    <source>
        <dbReference type="ARBA" id="ARBA00022801"/>
    </source>
</evidence>
<keyword evidence="9 20" id="KW-0479">Metal-binding</keyword>
<evidence type="ECO:0000313" key="23">
    <source>
        <dbReference type="Proteomes" id="UP000195331"/>
    </source>
</evidence>
<comment type="cofactor">
    <cofactor evidence="3">
        <name>Mg(2+)</name>
        <dbReference type="ChEBI" id="CHEBI:18420"/>
    </cofactor>
</comment>
<dbReference type="GO" id="GO:0003935">
    <property type="term" value="F:GTP cyclohydrolase II activity"/>
    <property type="evidence" value="ECO:0007669"/>
    <property type="project" value="UniProtKB-UniRule"/>
</dbReference>
<dbReference type="AlphaFoldDB" id="A0A1Y0BY80"/>
<comment type="cofactor">
    <cofactor evidence="2">
        <name>Mn(2+)</name>
        <dbReference type="ChEBI" id="CHEBI:29035"/>
    </cofactor>
</comment>
<dbReference type="EMBL" id="CP020809">
    <property type="protein sequence ID" value="ART67859.1"/>
    <property type="molecule type" value="Genomic_DNA"/>
</dbReference>
<keyword evidence="15" id="KW-0464">Manganese</keyword>
<dbReference type="FunFam" id="3.90.870.10:FF:000001">
    <property type="entry name" value="Riboflavin biosynthesis protein RibBA"/>
    <property type="match status" value="1"/>
</dbReference>
<evidence type="ECO:0000256" key="8">
    <source>
        <dbReference type="ARBA" id="ARBA00022619"/>
    </source>
</evidence>
<evidence type="ECO:0000256" key="12">
    <source>
        <dbReference type="ARBA" id="ARBA00022833"/>
    </source>
</evidence>
<evidence type="ECO:0000256" key="18">
    <source>
        <dbReference type="ARBA" id="ARBA00043932"/>
    </source>
</evidence>
<comment type="catalytic activity">
    <reaction evidence="1">
        <text>D-ribulose 5-phosphate = (2S)-2-hydroxy-3-oxobutyl phosphate + formate + H(+)</text>
        <dbReference type="Rhea" id="RHEA:18457"/>
        <dbReference type="ChEBI" id="CHEBI:15378"/>
        <dbReference type="ChEBI" id="CHEBI:15740"/>
        <dbReference type="ChEBI" id="CHEBI:58121"/>
        <dbReference type="ChEBI" id="CHEBI:58830"/>
        <dbReference type="EC" id="4.1.99.12"/>
    </reaction>
</comment>
<feature type="active site" description="Nucleophile" evidence="20">
    <location>
        <position position="345"/>
    </location>
</feature>
<keyword evidence="13" id="KW-0460">Magnesium</keyword>
<dbReference type="PANTHER" id="PTHR21327:SF18">
    <property type="entry name" value="3,4-DIHYDROXY-2-BUTANONE 4-PHOSPHATE SYNTHASE"/>
    <property type="match status" value="1"/>
</dbReference>
<dbReference type="GO" id="GO:0005525">
    <property type="term" value="F:GTP binding"/>
    <property type="evidence" value="ECO:0007669"/>
    <property type="project" value="UniProtKB-KW"/>
</dbReference>
<comment type="function">
    <text evidence="4">Catalyzes the conversion of D-ribulose 5-phosphate to formate and 3,4-dihydroxy-2-butanone 4-phosphate.</text>
</comment>
<dbReference type="HAMAP" id="MF_00179">
    <property type="entry name" value="RibA"/>
    <property type="match status" value="1"/>
</dbReference>
<evidence type="ECO:0000256" key="9">
    <source>
        <dbReference type="ARBA" id="ARBA00022723"/>
    </source>
</evidence>
<keyword evidence="11 20" id="KW-0378">Hydrolase</keyword>
<organism evidence="22 23">
    <name type="scientific">Mycobacterium dioxanotrophicus</name>
    <dbReference type="NCBI Taxonomy" id="482462"/>
    <lineage>
        <taxon>Bacteria</taxon>
        <taxon>Bacillati</taxon>
        <taxon>Actinomycetota</taxon>
        <taxon>Actinomycetes</taxon>
        <taxon>Mycobacteriales</taxon>
        <taxon>Mycobacteriaceae</taxon>
        <taxon>Mycobacterium</taxon>
    </lineage>
</organism>
<accession>A0A1Y0BY80</accession>
<evidence type="ECO:0000256" key="3">
    <source>
        <dbReference type="ARBA" id="ARBA00001946"/>
    </source>
</evidence>
<dbReference type="GO" id="GO:0008686">
    <property type="term" value="F:3,4-dihydroxy-2-butanone-4-phosphate synthase activity"/>
    <property type="evidence" value="ECO:0007669"/>
    <property type="project" value="UniProtKB-EC"/>
</dbReference>
<dbReference type="UniPathway" id="UPA00275">
    <property type="reaction ID" value="UER00399"/>
</dbReference>
<dbReference type="EC" id="3.5.4.25" evidence="20"/>
<dbReference type="OrthoDB" id="9793111at2"/>
<keyword evidence="10 20" id="KW-0547">Nucleotide-binding</keyword>
<proteinExistence type="inferred from homology"/>